<comment type="caution">
    <text evidence="2">The sequence shown here is derived from an EMBL/GenBank/DDBJ whole genome shotgun (WGS) entry which is preliminary data.</text>
</comment>
<dbReference type="RefSeq" id="WP_138195544.1">
    <property type="nucleotide sequence ID" value="NZ_VCIW01000012.1"/>
</dbReference>
<reference evidence="2 3" key="1">
    <citation type="submission" date="2019-05" db="EMBL/GenBank/DDBJ databases">
        <authorList>
            <person name="Narsing Rao M.P."/>
            <person name="Li W.J."/>
        </authorList>
    </citation>
    <scope>NUCLEOTIDE SEQUENCE [LARGE SCALE GENOMIC DNA]</scope>
    <source>
        <strain evidence="2 3">SYSU_K30003</strain>
    </source>
</reference>
<dbReference type="EMBL" id="VCIW01000012">
    <property type="protein sequence ID" value="TLS50858.1"/>
    <property type="molecule type" value="Genomic_DNA"/>
</dbReference>
<keyword evidence="3" id="KW-1185">Reference proteome</keyword>
<feature type="region of interest" description="Disordered" evidence="1">
    <location>
        <begin position="1"/>
        <end position="39"/>
    </location>
</feature>
<gene>
    <name evidence="2" type="ORF">FE782_17565</name>
</gene>
<feature type="compositionally biased region" description="Gly residues" evidence="1">
    <location>
        <begin position="15"/>
        <end position="28"/>
    </location>
</feature>
<evidence type="ECO:0000313" key="2">
    <source>
        <dbReference type="EMBL" id="TLS50858.1"/>
    </source>
</evidence>
<name>A0A5R9GBU8_9BACL</name>
<sequence length="106" mass="11234">MRKPGNGNGTKKNGNGYGNGNGNGNGKGNGKKKPSKPQLTPQQLAVVVGLLSNSLEVISVLLDKELKVQIVLEGSIRKQTKADRIAAELGELSVAELLEAFLRKQI</sequence>
<dbReference type="OrthoDB" id="2942742at2"/>
<accession>A0A5R9GBU8</accession>
<protein>
    <submittedName>
        <fullName evidence="2">Uncharacterized protein</fullName>
    </submittedName>
</protein>
<organism evidence="2 3">
    <name type="scientific">Paenibacillus antri</name>
    <dbReference type="NCBI Taxonomy" id="2582848"/>
    <lineage>
        <taxon>Bacteria</taxon>
        <taxon>Bacillati</taxon>
        <taxon>Bacillota</taxon>
        <taxon>Bacilli</taxon>
        <taxon>Bacillales</taxon>
        <taxon>Paenibacillaceae</taxon>
        <taxon>Paenibacillus</taxon>
    </lineage>
</organism>
<evidence type="ECO:0000256" key="1">
    <source>
        <dbReference type="SAM" id="MobiDB-lite"/>
    </source>
</evidence>
<evidence type="ECO:0000313" key="3">
    <source>
        <dbReference type="Proteomes" id="UP000309676"/>
    </source>
</evidence>
<dbReference type="AlphaFoldDB" id="A0A5R9GBU8"/>
<proteinExistence type="predicted"/>
<dbReference type="Proteomes" id="UP000309676">
    <property type="component" value="Unassembled WGS sequence"/>
</dbReference>